<evidence type="ECO:0000313" key="3">
    <source>
        <dbReference type="Proteomes" id="UP001597046"/>
    </source>
</evidence>
<dbReference type="RefSeq" id="WP_386053492.1">
    <property type="nucleotide sequence ID" value="NZ_JBHTKH010000009.1"/>
</dbReference>
<feature type="region of interest" description="Disordered" evidence="1">
    <location>
        <begin position="132"/>
        <end position="167"/>
    </location>
</feature>
<accession>A0ABW3MY04</accession>
<organism evidence="2 3">
    <name type="scientific">Terrabacter terrigena</name>
    <dbReference type="NCBI Taxonomy" id="574718"/>
    <lineage>
        <taxon>Bacteria</taxon>
        <taxon>Bacillati</taxon>
        <taxon>Actinomycetota</taxon>
        <taxon>Actinomycetes</taxon>
        <taxon>Micrococcales</taxon>
        <taxon>Intrasporangiaceae</taxon>
        <taxon>Terrabacter</taxon>
    </lineage>
</organism>
<evidence type="ECO:0000256" key="1">
    <source>
        <dbReference type="SAM" id="MobiDB-lite"/>
    </source>
</evidence>
<dbReference type="EMBL" id="JBHTKH010000009">
    <property type="protein sequence ID" value="MFD1055455.1"/>
    <property type="molecule type" value="Genomic_DNA"/>
</dbReference>
<keyword evidence="3" id="KW-1185">Reference proteome</keyword>
<gene>
    <name evidence="2" type="ORF">ACFQ2V_14160</name>
</gene>
<proteinExistence type="predicted"/>
<dbReference type="Proteomes" id="UP001597046">
    <property type="component" value="Unassembled WGS sequence"/>
</dbReference>
<name>A0ABW3MY04_9MICO</name>
<protein>
    <submittedName>
        <fullName evidence="2">Uncharacterized protein</fullName>
    </submittedName>
</protein>
<sequence>MMAAERQRIARSVAAIRGDWTVEAVDAFLRLHLKNHPYRDVHLALSIVAHLDRSTPETVLDPKGRWWKLIADLGGIVPAKIQHPQCPMHKTCMAHEDHPVGADRCPDCSSTLVTDEATAKALADAVRAEIPAHRRTRRKAKADPIAASRPPAEHVDAARTLIDQETR</sequence>
<evidence type="ECO:0000313" key="2">
    <source>
        <dbReference type="EMBL" id="MFD1055455.1"/>
    </source>
</evidence>
<comment type="caution">
    <text evidence="2">The sequence shown here is derived from an EMBL/GenBank/DDBJ whole genome shotgun (WGS) entry which is preliminary data.</text>
</comment>
<reference evidence="3" key="1">
    <citation type="journal article" date="2019" name="Int. J. Syst. Evol. Microbiol.">
        <title>The Global Catalogue of Microorganisms (GCM) 10K type strain sequencing project: providing services to taxonomists for standard genome sequencing and annotation.</title>
        <authorList>
            <consortium name="The Broad Institute Genomics Platform"/>
            <consortium name="The Broad Institute Genome Sequencing Center for Infectious Disease"/>
            <person name="Wu L."/>
            <person name="Ma J."/>
        </authorList>
    </citation>
    <scope>NUCLEOTIDE SEQUENCE [LARGE SCALE GENOMIC DNA]</scope>
    <source>
        <strain evidence="3">CCUG 57508</strain>
    </source>
</reference>
<feature type="compositionally biased region" description="Basic and acidic residues" evidence="1">
    <location>
        <begin position="151"/>
        <end position="167"/>
    </location>
</feature>